<accession>A0A498H0Q5</accession>
<dbReference type="AlphaFoldDB" id="A0A498H0Q5"/>
<proteinExistence type="predicted"/>
<evidence type="ECO:0000313" key="1">
    <source>
        <dbReference type="EMBL" id="RXE56392.1"/>
    </source>
</evidence>
<dbReference type="PROSITE" id="PS51257">
    <property type="entry name" value="PROKAR_LIPOPROTEIN"/>
    <property type="match status" value="1"/>
</dbReference>
<organism evidence="1 2">
    <name type="scientific">Methanoculleus taiwanensis</name>
    <dbReference type="NCBI Taxonomy" id="1550565"/>
    <lineage>
        <taxon>Archaea</taxon>
        <taxon>Methanobacteriati</taxon>
        <taxon>Methanobacteriota</taxon>
        <taxon>Stenosarchaea group</taxon>
        <taxon>Methanomicrobia</taxon>
        <taxon>Methanomicrobiales</taxon>
        <taxon>Methanomicrobiaceae</taxon>
        <taxon>Methanoculleus</taxon>
    </lineage>
</organism>
<dbReference type="Proteomes" id="UP000290932">
    <property type="component" value="Unassembled WGS sequence"/>
</dbReference>
<keyword evidence="2" id="KW-1185">Reference proteome</keyword>
<dbReference type="OrthoDB" id="112179at2157"/>
<comment type="caution">
    <text evidence="1">The sequence shown here is derived from an EMBL/GenBank/DDBJ whole genome shotgun (WGS) entry which is preliminary data.</text>
</comment>
<dbReference type="EMBL" id="LHQS01000002">
    <property type="protein sequence ID" value="RXE56392.1"/>
    <property type="molecule type" value="Genomic_DNA"/>
</dbReference>
<sequence length="250" mass="26845">MKYAFWILLLIAAVILTCGCTQQSAVSPTEPTTTPTAADQPALARLSDSSPNATLSLDAGVLLLSFHAAGAQKMDIGFADVSDVYSVWYDFSTTGPFDGSLVLPVPQKEEYLLNVSGTGAWTASVSRFEPDAVLRAPLNLSGDGTKVPPAFYLEEGQYIFERNETGVSSPLYELLYANGSYVMDANNTYVEPGFHELSPETFRIITIPQSGEYIMSVLARDNPGNWTVSILSAPTLPPLGPGPEIPEKGE</sequence>
<name>A0A498H0Q5_9EURY</name>
<gene>
    <name evidence="1" type="ORF">ABH15_09895</name>
</gene>
<dbReference type="RefSeq" id="WP_128694178.1">
    <property type="nucleotide sequence ID" value="NZ_LHQS01000002.1"/>
</dbReference>
<protein>
    <submittedName>
        <fullName evidence="1">Uncharacterized protein</fullName>
    </submittedName>
</protein>
<evidence type="ECO:0000313" key="2">
    <source>
        <dbReference type="Proteomes" id="UP000290932"/>
    </source>
</evidence>
<reference evidence="1 2" key="1">
    <citation type="journal article" date="2015" name="Int. J. Syst. Evol. Microbiol.">
        <title>Methanoculleus taiwanensis sp. nov., a methanogen isolated from deep marine sediment at the deformation front area near Taiwan.</title>
        <authorList>
            <person name="Weng C.Y."/>
            <person name="Chen S.C."/>
            <person name="Lai M.C."/>
            <person name="Wu S.Y."/>
            <person name="Lin S."/>
            <person name="Yang T.F."/>
            <person name="Chen P.C."/>
        </authorList>
    </citation>
    <scope>NUCLEOTIDE SEQUENCE [LARGE SCALE GENOMIC DNA]</scope>
    <source>
        <strain evidence="1 2">CYW4</strain>
    </source>
</reference>